<sequence length="147" mass="16665">MPYDLRLPMMLFLIVLSGCASTQFMLEDAETKEKMIVGTCTWNEWKKHADWTTYDAPDYTPDKEILARLAPLLKSPDLSIIIFGGSWCGDTKAEFPKYFKLFSTLNFPQSSIALHGVSRKKKEPSGIAERYTIKRVPTLIVLKGGKE</sequence>
<evidence type="ECO:0000313" key="3">
    <source>
        <dbReference type="Proteomes" id="UP000266389"/>
    </source>
</evidence>
<dbReference type="InterPro" id="IPR036249">
    <property type="entry name" value="Thioredoxin-like_sf"/>
</dbReference>
<dbReference type="PROSITE" id="PS51257">
    <property type="entry name" value="PROKAR_LIPOPROTEIN"/>
    <property type="match status" value="1"/>
</dbReference>
<organism evidence="2 3">
    <name type="scientific">Candidatus Thermochlorobacter aerophilus</name>
    <dbReference type="NCBI Taxonomy" id="1868324"/>
    <lineage>
        <taxon>Bacteria</taxon>
        <taxon>Pseudomonadati</taxon>
        <taxon>Chlorobiota</taxon>
        <taxon>Chlorobiia</taxon>
        <taxon>Chlorobiales</taxon>
        <taxon>Candidatus Thermochlorobacteriaceae</taxon>
        <taxon>Candidatus Thermochlorobacter</taxon>
    </lineage>
</organism>
<comment type="caution">
    <text evidence="2">The sequence shown here is derived from an EMBL/GenBank/DDBJ whole genome shotgun (WGS) entry which is preliminary data.</text>
</comment>
<accession>A0A395M0L7</accession>
<reference evidence="2 3" key="1">
    <citation type="journal article" date="2011" name="ISME J.">
        <title>Community ecology of hot spring cyanobacterial mats: predominant populations and their functional potential.</title>
        <authorList>
            <person name="Klatt C.G."/>
            <person name="Wood J.M."/>
            <person name="Rusch D.B."/>
            <person name="Bateson M.M."/>
            <person name="Hamamura N."/>
            <person name="Heidelberg J.F."/>
            <person name="Grossman A.R."/>
            <person name="Bhaya D."/>
            <person name="Cohan F.M."/>
            <person name="Kuhl M."/>
            <person name="Bryant D.A."/>
            <person name="Ward D.M."/>
        </authorList>
    </citation>
    <scope>NUCLEOTIDE SEQUENCE [LARGE SCALE GENOMIC DNA]</scope>
    <source>
        <strain evidence="2">OS</strain>
    </source>
</reference>
<gene>
    <name evidence="2" type="ORF">D0433_06365</name>
</gene>
<dbReference type="SUPFAM" id="SSF52833">
    <property type="entry name" value="Thioredoxin-like"/>
    <property type="match status" value="1"/>
</dbReference>
<protein>
    <submittedName>
        <fullName evidence="2">Thioredoxin</fullName>
    </submittedName>
</protein>
<feature type="non-terminal residue" evidence="2">
    <location>
        <position position="147"/>
    </location>
</feature>
<evidence type="ECO:0000313" key="2">
    <source>
        <dbReference type="EMBL" id="RFM24329.1"/>
    </source>
</evidence>
<feature type="chain" id="PRO_5017184057" evidence="1">
    <location>
        <begin position="21"/>
        <end position="147"/>
    </location>
</feature>
<evidence type="ECO:0000256" key="1">
    <source>
        <dbReference type="SAM" id="SignalP"/>
    </source>
</evidence>
<feature type="signal peptide" evidence="1">
    <location>
        <begin position="1"/>
        <end position="20"/>
    </location>
</feature>
<dbReference type="Gene3D" id="3.40.30.10">
    <property type="entry name" value="Glutaredoxin"/>
    <property type="match status" value="1"/>
</dbReference>
<name>A0A395M0L7_9BACT</name>
<dbReference type="EMBL" id="PHFL01000041">
    <property type="protein sequence ID" value="RFM24329.1"/>
    <property type="molecule type" value="Genomic_DNA"/>
</dbReference>
<dbReference type="Proteomes" id="UP000266389">
    <property type="component" value="Unassembled WGS sequence"/>
</dbReference>
<proteinExistence type="predicted"/>
<dbReference type="CDD" id="cd02947">
    <property type="entry name" value="TRX_family"/>
    <property type="match status" value="1"/>
</dbReference>
<dbReference type="AlphaFoldDB" id="A0A395M0L7"/>
<keyword evidence="1" id="KW-0732">Signal</keyword>